<evidence type="ECO:0000256" key="7">
    <source>
        <dbReference type="ARBA" id="ARBA00023022"/>
    </source>
</evidence>
<evidence type="ECO:0000256" key="8">
    <source>
        <dbReference type="RuleBase" id="RU003948"/>
    </source>
</evidence>
<feature type="signal peptide" evidence="9">
    <location>
        <begin position="1"/>
        <end position="23"/>
    </location>
</feature>
<name>A0A653DCM9_CALMS</name>
<evidence type="ECO:0000313" key="12">
    <source>
        <dbReference type="Proteomes" id="UP000410492"/>
    </source>
</evidence>
<proteinExistence type="inferred from homology"/>
<dbReference type="PANTHER" id="PTHR38329">
    <property type="entry name" value="CECROPIN-A1-RELATED"/>
    <property type="match status" value="1"/>
</dbReference>
<evidence type="ECO:0000256" key="1">
    <source>
        <dbReference type="ARBA" id="ARBA00004613"/>
    </source>
</evidence>
<evidence type="ECO:0000313" key="11">
    <source>
        <dbReference type="EMBL" id="VEN57291.1"/>
    </source>
</evidence>
<dbReference type="AlphaFoldDB" id="A0A653DCM9"/>
<dbReference type="EMBL" id="CAACVG010007475">
    <property type="protein sequence ID" value="VEN45639.1"/>
    <property type="molecule type" value="Genomic_DNA"/>
</dbReference>
<dbReference type="GO" id="GO:0050830">
    <property type="term" value="P:defense response to Gram-positive bacterium"/>
    <property type="evidence" value="ECO:0007669"/>
    <property type="project" value="UniProtKB-ARBA"/>
</dbReference>
<evidence type="ECO:0000256" key="9">
    <source>
        <dbReference type="SAM" id="SignalP"/>
    </source>
</evidence>
<evidence type="ECO:0000256" key="4">
    <source>
        <dbReference type="ARBA" id="ARBA00022529"/>
    </source>
</evidence>
<dbReference type="GO" id="GO:0005615">
    <property type="term" value="C:extracellular space"/>
    <property type="evidence" value="ECO:0007669"/>
    <property type="project" value="TreeGrafter"/>
</dbReference>
<reference evidence="11 12" key="1">
    <citation type="submission" date="2019-01" db="EMBL/GenBank/DDBJ databases">
        <authorList>
            <person name="Sayadi A."/>
        </authorList>
    </citation>
    <scope>NUCLEOTIDE SEQUENCE [LARGE SCALE GENOMIC DNA]</scope>
</reference>
<keyword evidence="9" id="KW-0732">Signal</keyword>
<comment type="subcellular location">
    <subcellularLocation>
        <location evidence="1 8">Secreted</location>
    </subcellularLocation>
</comment>
<evidence type="ECO:0000256" key="5">
    <source>
        <dbReference type="ARBA" id="ARBA00022588"/>
    </source>
</evidence>
<protein>
    <submittedName>
        <fullName evidence="11">Uncharacterized protein</fullName>
    </submittedName>
</protein>
<dbReference type="PANTHER" id="PTHR38329:SF1">
    <property type="entry name" value="CECROPIN-A1-RELATED"/>
    <property type="match status" value="1"/>
</dbReference>
<accession>A0A653DCM9</accession>
<sequence>MNLSFFFVVFIVVIMTLTGQSEGKKFLKSLEKMGKNIGKAAAKALPIIDGYARVARDLRDL</sequence>
<keyword evidence="12" id="KW-1185">Reference proteome</keyword>
<dbReference type="EMBL" id="CAACVG010011054">
    <property type="protein sequence ID" value="VEN57291.1"/>
    <property type="molecule type" value="Genomic_DNA"/>
</dbReference>
<keyword evidence="5 8" id="KW-0399">Innate immunity</keyword>
<keyword evidence="6 8" id="KW-0391">Immunity</keyword>
<dbReference type="InterPro" id="IPR020400">
    <property type="entry name" value="CecC/Srx/CECD"/>
</dbReference>
<dbReference type="Proteomes" id="UP000410492">
    <property type="component" value="Unassembled WGS sequence"/>
</dbReference>
<evidence type="ECO:0000313" key="10">
    <source>
        <dbReference type="EMBL" id="VEN45639.1"/>
    </source>
</evidence>
<dbReference type="GO" id="GO:0050829">
    <property type="term" value="P:defense response to Gram-negative bacterium"/>
    <property type="evidence" value="ECO:0007669"/>
    <property type="project" value="TreeGrafter"/>
</dbReference>
<dbReference type="Pfam" id="PF00272">
    <property type="entry name" value="Cecropin"/>
    <property type="match status" value="1"/>
</dbReference>
<organism evidence="11 12">
    <name type="scientific">Callosobruchus maculatus</name>
    <name type="common">Southern cowpea weevil</name>
    <name type="synonym">Pulse bruchid</name>
    <dbReference type="NCBI Taxonomy" id="64391"/>
    <lineage>
        <taxon>Eukaryota</taxon>
        <taxon>Metazoa</taxon>
        <taxon>Ecdysozoa</taxon>
        <taxon>Arthropoda</taxon>
        <taxon>Hexapoda</taxon>
        <taxon>Insecta</taxon>
        <taxon>Pterygota</taxon>
        <taxon>Neoptera</taxon>
        <taxon>Endopterygota</taxon>
        <taxon>Coleoptera</taxon>
        <taxon>Polyphaga</taxon>
        <taxon>Cucujiformia</taxon>
        <taxon>Chrysomeloidea</taxon>
        <taxon>Chrysomelidae</taxon>
        <taxon>Bruchinae</taxon>
        <taxon>Bruchini</taxon>
        <taxon>Callosobruchus</taxon>
    </lineage>
</organism>
<keyword evidence="3" id="KW-0964">Secreted</keyword>
<dbReference type="OrthoDB" id="7410372at2759"/>
<dbReference type="GO" id="GO:0019731">
    <property type="term" value="P:antibacterial humoral response"/>
    <property type="evidence" value="ECO:0007669"/>
    <property type="project" value="InterPro"/>
</dbReference>
<feature type="chain" id="PRO_5036376751" evidence="9">
    <location>
        <begin position="24"/>
        <end position="61"/>
    </location>
</feature>
<dbReference type="GO" id="GO:0045087">
    <property type="term" value="P:innate immune response"/>
    <property type="evidence" value="ECO:0007669"/>
    <property type="project" value="UniProtKB-KW"/>
</dbReference>
<gene>
    <name evidence="11" type="ORF">CALMAC_LOCUS15942</name>
    <name evidence="10" type="ORF">CALMAC_LOCUS8027</name>
</gene>
<dbReference type="InterPro" id="IPR000875">
    <property type="entry name" value="CecC-like"/>
</dbReference>
<evidence type="ECO:0000256" key="6">
    <source>
        <dbReference type="ARBA" id="ARBA00022859"/>
    </source>
</evidence>
<comment type="similarity">
    <text evidence="2 8">Belongs to the cecropin family.</text>
</comment>
<evidence type="ECO:0000256" key="2">
    <source>
        <dbReference type="ARBA" id="ARBA00010680"/>
    </source>
</evidence>
<keyword evidence="7 8" id="KW-0044">Antibiotic</keyword>
<evidence type="ECO:0000256" key="3">
    <source>
        <dbReference type="ARBA" id="ARBA00022525"/>
    </source>
</evidence>
<keyword evidence="4 8" id="KW-0929">Antimicrobial</keyword>